<accession>A0ABV6YZ12</accession>
<keyword evidence="1" id="KW-0472">Membrane</keyword>
<organism evidence="2 3">
    <name type="scientific">candidate division CSSED10-310 bacterium</name>
    <dbReference type="NCBI Taxonomy" id="2855610"/>
    <lineage>
        <taxon>Bacteria</taxon>
        <taxon>Bacteria division CSSED10-310</taxon>
    </lineage>
</organism>
<keyword evidence="3" id="KW-1185">Reference proteome</keyword>
<proteinExistence type="predicted"/>
<dbReference type="InterPro" id="IPR007485">
    <property type="entry name" value="LPS_assembly_LptE"/>
</dbReference>
<dbReference type="EMBL" id="JBHPBY010000188">
    <property type="protein sequence ID" value="MFC1851433.1"/>
    <property type="molecule type" value="Genomic_DNA"/>
</dbReference>
<dbReference type="Proteomes" id="UP001594351">
    <property type="component" value="Unassembled WGS sequence"/>
</dbReference>
<keyword evidence="1" id="KW-1133">Transmembrane helix</keyword>
<sequence length="222" mass="25608">MKGARFQYCKPRFMERFRHWCSRDDSIPMWRGPASNCRSTGNRPWGRGRASYFWLCLALITFLTLTSVQCGYRLVGQGISLPSIYWKIAIPVFENRTPQQDLEQLITLAIIDTFSRRRELSIVREDEATAVLKGIITSYQEQPQDISSSSLAKSYRIFITASVQLIDAKTKKIIWQDKRLYFSQDYDVSEYIGETEFAQSEARKAAAEDFAQRLGSIILEGF</sequence>
<evidence type="ECO:0000256" key="1">
    <source>
        <dbReference type="SAM" id="Phobius"/>
    </source>
</evidence>
<protein>
    <submittedName>
        <fullName evidence="2">LptE family protein</fullName>
    </submittedName>
</protein>
<evidence type="ECO:0000313" key="2">
    <source>
        <dbReference type="EMBL" id="MFC1851433.1"/>
    </source>
</evidence>
<dbReference type="Gene3D" id="3.30.160.150">
    <property type="entry name" value="Lipoprotein like domain"/>
    <property type="match status" value="1"/>
</dbReference>
<name>A0ABV6YZ12_UNCC1</name>
<reference evidence="2 3" key="1">
    <citation type="submission" date="2024-09" db="EMBL/GenBank/DDBJ databases">
        <title>Laminarin stimulates single cell rates of sulfate reduction while oxygen inhibits transcriptomic activity in coastal marine sediment.</title>
        <authorList>
            <person name="Lindsay M."/>
            <person name="Orcutt B."/>
            <person name="Emerson D."/>
            <person name="Stepanauskas R."/>
            <person name="D'Angelo T."/>
        </authorList>
    </citation>
    <scope>NUCLEOTIDE SEQUENCE [LARGE SCALE GENOMIC DNA]</scope>
    <source>
        <strain evidence="2">SAG AM-311-K15</strain>
    </source>
</reference>
<dbReference type="Pfam" id="PF04390">
    <property type="entry name" value="LptE"/>
    <property type="match status" value="1"/>
</dbReference>
<comment type="caution">
    <text evidence="2">The sequence shown here is derived from an EMBL/GenBank/DDBJ whole genome shotgun (WGS) entry which is preliminary data.</text>
</comment>
<keyword evidence="1" id="KW-0812">Transmembrane</keyword>
<evidence type="ECO:0000313" key="3">
    <source>
        <dbReference type="Proteomes" id="UP001594351"/>
    </source>
</evidence>
<feature type="transmembrane region" description="Helical" evidence="1">
    <location>
        <begin position="52"/>
        <end position="75"/>
    </location>
</feature>
<gene>
    <name evidence="2" type="ORF">ACFL27_14645</name>
</gene>